<keyword evidence="1" id="KW-0805">Transcription regulation</keyword>
<gene>
    <name evidence="6" type="ORF">BBD42_05620</name>
</gene>
<sequence>MARSKEFEINEVLDKAIQLFWAQGYEKTSMNELVNFMGIHRRSIYDTFGDKHALFIKALERYEAKQTNKMKFLVEKRTPVKEIIRELFEATIKNEGEPLGCFLVNSGVELGVLDPEVASLVDESYSRTEELLTSLVLQGQQSGEIKAGLEPEMISHYLMNAWLGLRTLVKTTSDQQKFNNIIAMTLSVLD</sequence>
<dbReference type="InterPro" id="IPR009057">
    <property type="entry name" value="Homeodomain-like_sf"/>
</dbReference>
<evidence type="ECO:0000256" key="4">
    <source>
        <dbReference type="PROSITE-ProRule" id="PRU00335"/>
    </source>
</evidence>
<dbReference type="Gene3D" id="1.10.357.10">
    <property type="entry name" value="Tetracycline Repressor, domain 2"/>
    <property type="match status" value="1"/>
</dbReference>
<dbReference type="RefSeq" id="WP_099517370.1">
    <property type="nucleotide sequence ID" value="NZ_CP016808.1"/>
</dbReference>
<feature type="domain" description="HTH tetR-type" evidence="5">
    <location>
        <begin position="6"/>
        <end position="66"/>
    </location>
</feature>
<evidence type="ECO:0000256" key="1">
    <source>
        <dbReference type="ARBA" id="ARBA00023015"/>
    </source>
</evidence>
<dbReference type="PANTHER" id="PTHR47506">
    <property type="entry name" value="TRANSCRIPTIONAL REGULATORY PROTEIN"/>
    <property type="match status" value="1"/>
</dbReference>
<dbReference type="InterPro" id="IPR001647">
    <property type="entry name" value="HTH_TetR"/>
</dbReference>
<proteinExistence type="predicted"/>
<dbReference type="AlphaFoldDB" id="A0A1B2DE73"/>
<keyword evidence="3" id="KW-0804">Transcription</keyword>
<dbReference type="PANTHER" id="PTHR47506:SF10">
    <property type="entry name" value="TRANSCRIPTIONAL REGULATORY PROTEIN"/>
    <property type="match status" value="1"/>
</dbReference>
<feature type="DNA-binding region" description="H-T-H motif" evidence="4">
    <location>
        <begin position="29"/>
        <end position="48"/>
    </location>
</feature>
<dbReference type="PROSITE" id="PS50977">
    <property type="entry name" value="HTH_TETR_2"/>
    <property type="match status" value="1"/>
</dbReference>
<dbReference type="InterPro" id="IPR036271">
    <property type="entry name" value="Tet_transcr_reg_TetR-rel_C_sf"/>
</dbReference>
<dbReference type="EMBL" id="CP016808">
    <property type="protein sequence ID" value="ANY65995.1"/>
    <property type="molecule type" value="Genomic_DNA"/>
</dbReference>
<organism evidence="6">
    <name type="scientific">Paenibacillus sp. BIHB 4019</name>
    <dbReference type="NCBI Taxonomy" id="1870819"/>
    <lineage>
        <taxon>Bacteria</taxon>
        <taxon>Bacillati</taxon>
        <taxon>Bacillota</taxon>
        <taxon>Bacilli</taxon>
        <taxon>Bacillales</taxon>
        <taxon>Paenibacillaceae</taxon>
        <taxon>Paenibacillus</taxon>
    </lineage>
</organism>
<reference evidence="6" key="1">
    <citation type="submission" date="2016-08" db="EMBL/GenBank/DDBJ databases">
        <title>Complete Genome Seqeunce of Paenibacillus sp. BIHB 4019 from tea rhizoplane.</title>
        <authorList>
            <person name="Thakur R."/>
            <person name="Swarnkar M.K."/>
            <person name="Gulati A."/>
        </authorList>
    </citation>
    <scope>NUCLEOTIDE SEQUENCE [LARGE SCALE GENOMIC DNA]</scope>
    <source>
        <strain evidence="6">BIHB4019</strain>
    </source>
</reference>
<dbReference type="InterPro" id="IPR011075">
    <property type="entry name" value="TetR_C"/>
</dbReference>
<dbReference type="Gene3D" id="1.10.10.60">
    <property type="entry name" value="Homeodomain-like"/>
    <property type="match status" value="1"/>
</dbReference>
<dbReference type="SUPFAM" id="SSF46689">
    <property type="entry name" value="Homeodomain-like"/>
    <property type="match status" value="1"/>
</dbReference>
<dbReference type="Pfam" id="PF16925">
    <property type="entry name" value="TetR_C_13"/>
    <property type="match status" value="1"/>
</dbReference>
<evidence type="ECO:0000256" key="3">
    <source>
        <dbReference type="ARBA" id="ARBA00023163"/>
    </source>
</evidence>
<name>A0A1B2DE73_9BACL</name>
<accession>A0A1B2DE73</accession>
<protein>
    <submittedName>
        <fullName evidence="6">TetR family transcriptional regulator</fullName>
    </submittedName>
</protein>
<dbReference type="SUPFAM" id="SSF48498">
    <property type="entry name" value="Tetracyclin repressor-like, C-terminal domain"/>
    <property type="match status" value="1"/>
</dbReference>
<evidence type="ECO:0000313" key="6">
    <source>
        <dbReference type="EMBL" id="ANY65995.1"/>
    </source>
</evidence>
<dbReference type="GO" id="GO:0003677">
    <property type="term" value="F:DNA binding"/>
    <property type="evidence" value="ECO:0007669"/>
    <property type="project" value="UniProtKB-UniRule"/>
</dbReference>
<keyword evidence="2 4" id="KW-0238">DNA-binding</keyword>
<evidence type="ECO:0000259" key="5">
    <source>
        <dbReference type="PROSITE" id="PS50977"/>
    </source>
</evidence>
<dbReference type="Pfam" id="PF00440">
    <property type="entry name" value="TetR_N"/>
    <property type="match status" value="1"/>
</dbReference>
<evidence type="ECO:0000256" key="2">
    <source>
        <dbReference type="ARBA" id="ARBA00023125"/>
    </source>
</evidence>